<dbReference type="VEuPathDB" id="VectorBase:AMAM010801"/>
<dbReference type="Proteomes" id="UP000075901">
    <property type="component" value="Unassembled WGS sequence"/>
</dbReference>
<evidence type="ECO:0000313" key="2">
    <source>
        <dbReference type="Proteomes" id="UP000075901"/>
    </source>
</evidence>
<proteinExistence type="predicted"/>
<dbReference type="EnsemblMetazoa" id="AMAM010801-RA">
    <property type="protein sequence ID" value="AMAM010801-PA"/>
    <property type="gene ID" value="AMAM010801"/>
</dbReference>
<name>A0A182SPF4_9DIPT</name>
<reference evidence="1" key="2">
    <citation type="submission" date="2020-05" db="UniProtKB">
        <authorList>
            <consortium name="EnsemblMetazoa"/>
        </authorList>
    </citation>
    <scope>IDENTIFICATION</scope>
    <source>
        <strain evidence="1">maculatus3</strain>
    </source>
</reference>
<protein>
    <submittedName>
        <fullName evidence="1">Uncharacterized protein</fullName>
    </submittedName>
</protein>
<evidence type="ECO:0000313" key="1">
    <source>
        <dbReference type="EnsemblMetazoa" id="AMAM010801-PA"/>
    </source>
</evidence>
<keyword evidence="2" id="KW-1185">Reference proteome</keyword>
<dbReference type="PANTHER" id="PTHR20898">
    <property type="entry name" value="DAEDALUS ON 3-RELATED-RELATED"/>
    <property type="match status" value="1"/>
</dbReference>
<organism evidence="1 2">
    <name type="scientific">Anopheles maculatus</name>
    <dbReference type="NCBI Taxonomy" id="74869"/>
    <lineage>
        <taxon>Eukaryota</taxon>
        <taxon>Metazoa</taxon>
        <taxon>Ecdysozoa</taxon>
        <taxon>Arthropoda</taxon>
        <taxon>Hexapoda</taxon>
        <taxon>Insecta</taxon>
        <taxon>Pterygota</taxon>
        <taxon>Neoptera</taxon>
        <taxon>Endopterygota</taxon>
        <taxon>Diptera</taxon>
        <taxon>Nematocera</taxon>
        <taxon>Culicoidea</taxon>
        <taxon>Culicidae</taxon>
        <taxon>Anophelinae</taxon>
        <taxon>Anopheles</taxon>
        <taxon>Anopheles maculatus group</taxon>
    </lineage>
</organism>
<dbReference type="PANTHER" id="PTHR20898:SF0">
    <property type="entry name" value="DAEDALUS ON 3-RELATED"/>
    <property type="match status" value="1"/>
</dbReference>
<sequence>MTRLVCIDMPYSETELIKCRLTLRRNQMPIINVIIKVPKVYNYIVIQYNMHYKFNTYQPFLINGEFEICVTLIESESGTLQDPNKTYVVENVFKKEYAPQSIPAGDYRVDLRFATKSNVTMLSLQGYFSARRKGILGSMLEW</sequence>
<reference evidence="2" key="1">
    <citation type="submission" date="2013-09" db="EMBL/GenBank/DDBJ databases">
        <title>The Genome Sequence of Anopheles maculatus species B.</title>
        <authorList>
            <consortium name="The Broad Institute Genomics Platform"/>
            <person name="Neafsey D.E."/>
            <person name="Besansky N."/>
            <person name="Howell P."/>
            <person name="Walton C."/>
            <person name="Young S.K."/>
            <person name="Zeng Q."/>
            <person name="Gargeya S."/>
            <person name="Fitzgerald M."/>
            <person name="Haas B."/>
            <person name="Abouelleil A."/>
            <person name="Allen A.W."/>
            <person name="Alvarado L."/>
            <person name="Arachchi H.M."/>
            <person name="Berlin A.M."/>
            <person name="Chapman S.B."/>
            <person name="Gainer-Dewar J."/>
            <person name="Goldberg J."/>
            <person name="Griggs A."/>
            <person name="Gujja S."/>
            <person name="Hansen M."/>
            <person name="Howarth C."/>
            <person name="Imamovic A."/>
            <person name="Ireland A."/>
            <person name="Larimer J."/>
            <person name="McCowan C."/>
            <person name="Murphy C."/>
            <person name="Pearson M."/>
            <person name="Poon T.W."/>
            <person name="Priest M."/>
            <person name="Roberts A."/>
            <person name="Saif S."/>
            <person name="Shea T."/>
            <person name="Sisk P."/>
            <person name="Sykes S."/>
            <person name="Wortman J."/>
            <person name="Nusbaum C."/>
            <person name="Birren B."/>
        </authorList>
    </citation>
    <scope>NUCLEOTIDE SEQUENCE [LARGE SCALE GENOMIC DNA]</scope>
    <source>
        <strain evidence="2">maculatus3</strain>
    </source>
</reference>
<dbReference type="AlphaFoldDB" id="A0A182SPF4"/>
<accession>A0A182SPF4</accession>